<dbReference type="PANTHER" id="PTHR40658">
    <property type="match status" value="1"/>
</dbReference>
<dbReference type="Pfam" id="PF08020">
    <property type="entry name" value="DUF1706"/>
    <property type="match status" value="1"/>
</dbReference>
<accession>A0AAQ3Y2J9</accession>
<evidence type="ECO:0008006" key="3">
    <source>
        <dbReference type="Google" id="ProtNLM"/>
    </source>
</evidence>
<organism evidence="1 2">
    <name type="scientific">Candidatus Enterococcus clewellii</name>
    <dbReference type="NCBI Taxonomy" id="1834193"/>
    <lineage>
        <taxon>Bacteria</taxon>
        <taxon>Bacillati</taxon>
        <taxon>Bacillota</taxon>
        <taxon>Bacilli</taxon>
        <taxon>Lactobacillales</taxon>
        <taxon>Enterococcaceae</taxon>
        <taxon>Enterococcus</taxon>
    </lineage>
</organism>
<evidence type="ECO:0000313" key="1">
    <source>
        <dbReference type="EMBL" id="WYJ91813.1"/>
    </source>
</evidence>
<gene>
    <name evidence="1" type="ORF">A5888_003581</name>
</gene>
<reference evidence="1" key="1">
    <citation type="submission" date="2017-05" db="EMBL/GenBank/DDBJ databases">
        <authorList>
            <consortium name="The Broad Institute Genomics Platform"/>
            <consortium name="The Broad Institute Genomic Center for Infectious Diseases"/>
            <person name="Earl A."/>
            <person name="Manson A."/>
            <person name="Schwartman J."/>
            <person name="Gilmore M."/>
            <person name="Abouelleil A."/>
            <person name="Cao P."/>
            <person name="Chapman S."/>
            <person name="Cusick C."/>
            <person name="Shea T."/>
            <person name="Young S."/>
            <person name="Neafsey D."/>
            <person name="Nusbaum C."/>
            <person name="Birren B."/>
        </authorList>
    </citation>
    <scope>NUCLEOTIDE SEQUENCE</scope>
    <source>
        <strain evidence="1">9E7_DIV0242</strain>
    </source>
</reference>
<dbReference type="RefSeq" id="WP_339101760.1">
    <property type="nucleotide sequence ID" value="NZ_CP147247.1"/>
</dbReference>
<dbReference type="PANTHER" id="PTHR40658:SF4">
    <property type="entry name" value="HYPOTHETICAL CYTOSOLIC PROTEIN"/>
    <property type="match status" value="1"/>
</dbReference>
<dbReference type="AlphaFoldDB" id="A0AAQ3Y2J9"/>
<evidence type="ECO:0000313" key="2">
    <source>
        <dbReference type="Proteomes" id="UP000195141"/>
    </source>
</evidence>
<protein>
    <recommendedName>
        <fullName evidence="3">ClbS/DfsB family four-helix bundle protein</fullName>
    </recommendedName>
</protein>
<sequence>MARPTTKNDLIQSGNESFDKLMELLDSLTIEQLTGTFSFDVEKEKGEHWKRDRNIHDVLIHLYEWQQLLLDWVAANRNGETKQFLKEGYNWKSYGAMNVEFMEKHKDGTYEEALALLKESHKKVMKLAEEFSNDELFSKKVFPWVGGSTLGSYFVSTTVSHYEWATKKIRKYKKSIV</sequence>
<reference evidence="1" key="2">
    <citation type="submission" date="2024-03" db="EMBL/GenBank/DDBJ databases">
        <title>The Genome Sequence of Enterococcus sp. DIV0242b.</title>
        <authorList>
            <consortium name="The Broad Institute Genomics Platform"/>
            <consortium name="The Broad Institute Microbial Omics Core"/>
            <consortium name="The Broad Institute Genomic Center for Infectious Diseases"/>
            <person name="Earl A."/>
            <person name="Manson A."/>
            <person name="Gilmore M."/>
            <person name="Schwartman J."/>
            <person name="Shea T."/>
            <person name="Abouelleil A."/>
            <person name="Cao P."/>
            <person name="Chapman S."/>
            <person name="Cusick C."/>
            <person name="Young S."/>
            <person name="Neafsey D."/>
            <person name="Nusbaum C."/>
            <person name="Birren B."/>
        </authorList>
    </citation>
    <scope>NUCLEOTIDE SEQUENCE</scope>
    <source>
        <strain evidence="1">9E7_DIV0242</strain>
    </source>
</reference>
<name>A0AAQ3Y2J9_9ENTE</name>
<dbReference type="PIRSF" id="PIRSF031551">
    <property type="entry name" value="DUF1706"/>
    <property type="match status" value="1"/>
</dbReference>
<dbReference type="Proteomes" id="UP000195141">
    <property type="component" value="Chromosome"/>
</dbReference>
<proteinExistence type="predicted"/>
<dbReference type="InterPro" id="IPR012550">
    <property type="entry name" value="DUF1706"/>
</dbReference>
<dbReference type="EMBL" id="CP147247">
    <property type="protein sequence ID" value="WYJ91813.1"/>
    <property type="molecule type" value="Genomic_DNA"/>
</dbReference>
<dbReference type="Gene3D" id="1.20.120.450">
    <property type="entry name" value="dinb family like domain"/>
    <property type="match status" value="1"/>
</dbReference>
<keyword evidence="2" id="KW-1185">Reference proteome</keyword>
<dbReference type="InterPro" id="IPR034660">
    <property type="entry name" value="DinB/YfiT-like"/>
</dbReference>